<dbReference type="GO" id="GO:0005524">
    <property type="term" value="F:ATP binding"/>
    <property type="evidence" value="ECO:0007669"/>
    <property type="project" value="UniProtKB-UniRule"/>
</dbReference>
<evidence type="ECO:0000256" key="12">
    <source>
        <dbReference type="ARBA" id="ARBA00048555"/>
    </source>
</evidence>
<comment type="similarity">
    <text evidence="2 14">Belongs to the Cob(I)alamin adenosyltransferase family.</text>
</comment>
<evidence type="ECO:0000256" key="6">
    <source>
        <dbReference type="ARBA" id="ARBA00022679"/>
    </source>
</evidence>
<comment type="caution">
    <text evidence="16">The sequence shown here is derived from an EMBL/GenBank/DDBJ whole genome shotgun (WGS) entry which is preliminary data.</text>
</comment>
<gene>
    <name evidence="16" type="ORF">HF878_02730</name>
</gene>
<dbReference type="PANTHER" id="PTHR12213">
    <property type="entry name" value="CORRINOID ADENOSYLTRANSFERASE"/>
    <property type="match status" value="1"/>
</dbReference>
<comment type="catalytic activity">
    <reaction evidence="12 14">
        <text>2 cob(II)yrinate a,c diamide + reduced [electron-transfer flavoprotein] + 2 ATP = 2 adenosylcob(III)yrinate a,c-diamide + 2 triphosphate + oxidized [electron-transfer flavoprotein] + 3 H(+)</text>
        <dbReference type="Rhea" id="RHEA:11528"/>
        <dbReference type="Rhea" id="RHEA-COMP:10685"/>
        <dbReference type="Rhea" id="RHEA-COMP:10686"/>
        <dbReference type="ChEBI" id="CHEBI:15378"/>
        <dbReference type="ChEBI" id="CHEBI:18036"/>
        <dbReference type="ChEBI" id="CHEBI:30616"/>
        <dbReference type="ChEBI" id="CHEBI:57692"/>
        <dbReference type="ChEBI" id="CHEBI:58307"/>
        <dbReference type="ChEBI" id="CHEBI:58503"/>
        <dbReference type="ChEBI" id="CHEBI:58537"/>
        <dbReference type="EC" id="2.5.1.17"/>
    </reaction>
</comment>
<protein>
    <recommendedName>
        <fullName evidence="4 14">Corrinoid adenosyltransferase</fullName>
        <ecNumber evidence="3 14">2.5.1.17</ecNumber>
    </recommendedName>
    <alternativeName>
        <fullName evidence="9 14">Cob(II)alamin adenosyltransferase</fullName>
    </alternativeName>
    <alternativeName>
        <fullName evidence="11 14">Cob(II)yrinic acid a,c-diamide adenosyltransferase</fullName>
    </alternativeName>
    <alternativeName>
        <fullName evidence="10 14">Cobinamide/cobalamin adenosyltransferase</fullName>
    </alternativeName>
</protein>
<evidence type="ECO:0000259" key="15">
    <source>
        <dbReference type="Pfam" id="PF01923"/>
    </source>
</evidence>
<proteinExistence type="inferred from homology"/>
<sequence length="164" mass="18249">MSIYTKTGDAGETGLYTGERVRKSSLRVAVYGTVDELDSVLGLARAFVAKAEVRERVLALQKKLPALMADLASRAQEAMIAEADVAAIEQAMDELEGRLPPLTSFLVPGDTQGGAALDHARTVTRRAERLFCRLSEEEEVHDTDRRYLNRLSDYCFLLMRLEEQ</sequence>
<evidence type="ECO:0000313" key="16">
    <source>
        <dbReference type="EMBL" id="NMD98401.1"/>
    </source>
</evidence>
<keyword evidence="17" id="KW-1185">Reference proteome</keyword>
<comment type="catalytic activity">
    <reaction evidence="13 14">
        <text>2 cob(II)alamin + reduced [electron-transfer flavoprotein] + 2 ATP = 2 adenosylcob(III)alamin + 2 triphosphate + oxidized [electron-transfer flavoprotein] + 3 H(+)</text>
        <dbReference type="Rhea" id="RHEA:28671"/>
        <dbReference type="Rhea" id="RHEA-COMP:10685"/>
        <dbReference type="Rhea" id="RHEA-COMP:10686"/>
        <dbReference type="ChEBI" id="CHEBI:15378"/>
        <dbReference type="ChEBI" id="CHEBI:16304"/>
        <dbReference type="ChEBI" id="CHEBI:18036"/>
        <dbReference type="ChEBI" id="CHEBI:18408"/>
        <dbReference type="ChEBI" id="CHEBI:30616"/>
        <dbReference type="ChEBI" id="CHEBI:57692"/>
        <dbReference type="ChEBI" id="CHEBI:58307"/>
        <dbReference type="EC" id="2.5.1.17"/>
    </reaction>
</comment>
<evidence type="ECO:0000256" key="8">
    <source>
        <dbReference type="ARBA" id="ARBA00022840"/>
    </source>
</evidence>
<evidence type="ECO:0000256" key="2">
    <source>
        <dbReference type="ARBA" id="ARBA00007487"/>
    </source>
</evidence>
<dbReference type="AlphaFoldDB" id="A0A848BBH2"/>
<dbReference type="EC" id="2.5.1.17" evidence="3 14"/>
<keyword evidence="6 14" id="KW-0808">Transferase</keyword>
<organism evidence="16 17">
    <name type="scientific">Selenomonas bovis</name>
    <dbReference type="NCBI Taxonomy" id="416586"/>
    <lineage>
        <taxon>Bacteria</taxon>
        <taxon>Bacillati</taxon>
        <taxon>Bacillota</taxon>
        <taxon>Negativicutes</taxon>
        <taxon>Selenomonadales</taxon>
        <taxon>Selenomonadaceae</taxon>
        <taxon>Selenomonas</taxon>
    </lineage>
</organism>
<dbReference type="GO" id="GO:0008817">
    <property type="term" value="F:corrinoid adenosyltransferase activity"/>
    <property type="evidence" value="ECO:0007669"/>
    <property type="project" value="UniProtKB-UniRule"/>
</dbReference>
<accession>A0A848BBH2</accession>
<name>A0A848BBH2_9FIRM</name>
<evidence type="ECO:0000256" key="1">
    <source>
        <dbReference type="ARBA" id="ARBA00005121"/>
    </source>
</evidence>
<evidence type="ECO:0000256" key="14">
    <source>
        <dbReference type="RuleBase" id="RU366026"/>
    </source>
</evidence>
<evidence type="ECO:0000256" key="10">
    <source>
        <dbReference type="ARBA" id="ARBA00033334"/>
    </source>
</evidence>
<dbReference type="Pfam" id="PF01923">
    <property type="entry name" value="Cob_adeno_trans"/>
    <property type="match status" value="1"/>
</dbReference>
<dbReference type="InterPro" id="IPR029499">
    <property type="entry name" value="PduO-typ"/>
</dbReference>
<dbReference type="UniPathway" id="UPA00148">
    <property type="reaction ID" value="UER00233"/>
</dbReference>
<dbReference type="EMBL" id="JABAFA010000004">
    <property type="protein sequence ID" value="NMD98401.1"/>
    <property type="molecule type" value="Genomic_DNA"/>
</dbReference>
<dbReference type="RefSeq" id="WP_164176085.1">
    <property type="nucleotide sequence ID" value="NZ_JABAFA010000004.1"/>
</dbReference>
<dbReference type="GO" id="GO:0009236">
    <property type="term" value="P:cobalamin biosynthetic process"/>
    <property type="evidence" value="ECO:0007669"/>
    <property type="project" value="UniProtKB-UniRule"/>
</dbReference>
<evidence type="ECO:0000256" key="13">
    <source>
        <dbReference type="ARBA" id="ARBA00048692"/>
    </source>
</evidence>
<dbReference type="Proteomes" id="UP000543804">
    <property type="component" value="Unassembled WGS sequence"/>
</dbReference>
<keyword evidence="7 14" id="KW-0547">Nucleotide-binding</keyword>
<dbReference type="PANTHER" id="PTHR12213:SF0">
    <property type="entry name" value="CORRINOID ADENOSYLTRANSFERASE MMAB"/>
    <property type="match status" value="1"/>
</dbReference>
<dbReference type="InterPro" id="IPR036451">
    <property type="entry name" value="CblAdoTrfase-like_sf"/>
</dbReference>
<dbReference type="SUPFAM" id="SSF89028">
    <property type="entry name" value="Cobalamin adenosyltransferase-like"/>
    <property type="match status" value="1"/>
</dbReference>
<feature type="domain" description="Cobalamin adenosyltransferase-like" evidence="15">
    <location>
        <begin position="3"/>
        <end position="161"/>
    </location>
</feature>
<evidence type="ECO:0000256" key="5">
    <source>
        <dbReference type="ARBA" id="ARBA00022573"/>
    </source>
</evidence>
<comment type="pathway">
    <text evidence="1 14">Cofactor biosynthesis; adenosylcobalamin biosynthesis; adenosylcobalamin from cob(II)yrinate a,c-diamide: step 2/7.</text>
</comment>
<evidence type="ECO:0000313" key="17">
    <source>
        <dbReference type="Proteomes" id="UP000543804"/>
    </source>
</evidence>
<keyword evidence="8 14" id="KW-0067">ATP-binding</keyword>
<dbReference type="Gene3D" id="1.20.1200.10">
    <property type="entry name" value="Cobalamin adenosyltransferase-like"/>
    <property type="match status" value="1"/>
</dbReference>
<evidence type="ECO:0000256" key="7">
    <source>
        <dbReference type="ARBA" id="ARBA00022741"/>
    </source>
</evidence>
<evidence type="ECO:0000256" key="9">
    <source>
        <dbReference type="ARBA" id="ARBA00031529"/>
    </source>
</evidence>
<evidence type="ECO:0000256" key="4">
    <source>
        <dbReference type="ARBA" id="ARBA00020963"/>
    </source>
</evidence>
<dbReference type="NCBIfam" id="TIGR00636">
    <property type="entry name" value="PduO_Nterm"/>
    <property type="match status" value="1"/>
</dbReference>
<evidence type="ECO:0000256" key="3">
    <source>
        <dbReference type="ARBA" id="ARBA00012454"/>
    </source>
</evidence>
<reference evidence="16 17" key="1">
    <citation type="submission" date="2020-04" db="EMBL/GenBank/DDBJ databases">
        <authorList>
            <person name="Hitch T.C.A."/>
            <person name="Wylensek D."/>
            <person name="Clavel T."/>
        </authorList>
    </citation>
    <scope>NUCLEOTIDE SEQUENCE [LARGE SCALE GENOMIC DNA]</scope>
    <source>
        <strain evidence="16 17">PG-130-P53-12</strain>
    </source>
</reference>
<keyword evidence="5 14" id="KW-0169">Cobalamin biosynthesis</keyword>
<dbReference type="InterPro" id="IPR016030">
    <property type="entry name" value="CblAdoTrfase-like"/>
</dbReference>
<evidence type="ECO:0000256" key="11">
    <source>
        <dbReference type="ARBA" id="ARBA00033354"/>
    </source>
</evidence>